<dbReference type="Proteomes" id="UP000887563">
    <property type="component" value="Unplaced"/>
</dbReference>
<evidence type="ECO:0000313" key="2">
    <source>
        <dbReference type="WBParaSite" id="Minc3s00167g06597"/>
    </source>
</evidence>
<name>A0A914KY00_MELIC</name>
<reference evidence="2" key="1">
    <citation type="submission" date="2022-11" db="UniProtKB">
        <authorList>
            <consortium name="WormBaseParasite"/>
        </authorList>
    </citation>
    <scope>IDENTIFICATION</scope>
</reference>
<keyword evidence="1" id="KW-1185">Reference proteome</keyword>
<dbReference type="WBParaSite" id="Minc3s00167g06597">
    <property type="protein sequence ID" value="Minc3s00167g06597"/>
    <property type="gene ID" value="Minc3s00167g06597"/>
</dbReference>
<sequence length="99" mass="11266">MEVFYCDIKISHTFCFLVNRGCGKCLSETCETCNKNRCNDGKGFKYYCRSKKGANGMEKCDKPECYIKALNSNKNVVALKRLGPFTLDTQQYTSTFVCL</sequence>
<dbReference type="AlphaFoldDB" id="A0A914KY00"/>
<accession>A0A914KY00</accession>
<evidence type="ECO:0000313" key="1">
    <source>
        <dbReference type="Proteomes" id="UP000887563"/>
    </source>
</evidence>
<protein>
    <submittedName>
        <fullName evidence="2">Uncharacterized protein</fullName>
    </submittedName>
</protein>
<organism evidence="1 2">
    <name type="scientific">Meloidogyne incognita</name>
    <name type="common">Southern root-knot nematode worm</name>
    <name type="synonym">Oxyuris incognita</name>
    <dbReference type="NCBI Taxonomy" id="6306"/>
    <lineage>
        <taxon>Eukaryota</taxon>
        <taxon>Metazoa</taxon>
        <taxon>Ecdysozoa</taxon>
        <taxon>Nematoda</taxon>
        <taxon>Chromadorea</taxon>
        <taxon>Rhabditida</taxon>
        <taxon>Tylenchina</taxon>
        <taxon>Tylenchomorpha</taxon>
        <taxon>Tylenchoidea</taxon>
        <taxon>Meloidogynidae</taxon>
        <taxon>Meloidogyninae</taxon>
        <taxon>Meloidogyne</taxon>
        <taxon>Meloidogyne incognita group</taxon>
    </lineage>
</organism>
<proteinExistence type="predicted"/>